<dbReference type="EMBL" id="CAJHJT010000012">
    <property type="protein sequence ID" value="CAD7000297.1"/>
    <property type="molecule type" value="Genomic_DNA"/>
</dbReference>
<dbReference type="AlphaFoldDB" id="A0A811UR98"/>
<reference evidence="1" key="1">
    <citation type="submission" date="2020-11" db="EMBL/GenBank/DDBJ databases">
        <authorList>
            <person name="Whitehead M."/>
        </authorList>
    </citation>
    <scope>NUCLEOTIDE SEQUENCE</scope>
    <source>
        <strain evidence="1">EGII</strain>
    </source>
</reference>
<sequence>MSIELGVEQLNVTSRWASLSFACFSSGDVIENVGIGLVYLELPEGKKKKQQKHNKSINFAPIKSFSAIFINCCPGQVDMILRAQLEAGGLNLQYDHQFDDFLCFCDTVDGILSGYGYTADG</sequence>
<comment type="caution">
    <text evidence="1">The sequence shown here is derived from an EMBL/GenBank/DDBJ whole genome shotgun (WGS) entry which is preliminary data.</text>
</comment>
<protein>
    <submittedName>
        <fullName evidence="1">(Mediterranean fruit fly) hypothetical protein</fullName>
    </submittedName>
</protein>
<keyword evidence="2" id="KW-1185">Reference proteome</keyword>
<proteinExistence type="predicted"/>
<evidence type="ECO:0000313" key="1">
    <source>
        <dbReference type="EMBL" id="CAD7000297.1"/>
    </source>
</evidence>
<accession>A0A811UR98</accession>
<name>A0A811UR98_CERCA</name>
<gene>
    <name evidence="1" type="ORF">CCAP1982_LOCUS8785</name>
</gene>
<organism evidence="1 2">
    <name type="scientific">Ceratitis capitata</name>
    <name type="common">Mediterranean fruit fly</name>
    <name type="synonym">Tephritis capitata</name>
    <dbReference type="NCBI Taxonomy" id="7213"/>
    <lineage>
        <taxon>Eukaryota</taxon>
        <taxon>Metazoa</taxon>
        <taxon>Ecdysozoa</taxon>
        <taxon>Arthropoda</taxon>
        <taxon>Hexapoda</taxon>
        <taxon>Insecta</taxon>
        <taxon>Pterygota</taxon>
        <taxon>Neoptera</taxon>
        <taxon>Endopterygota</taxon>
        <taxon>Diptera</taxon>
        <taxon>Brachycera</taxon>
        <taxon>Muscomorpha</taxon>
        <taxon>Tephritoidea</taxon>
        <taxon>Tephritidae</taxon>
        <taxon>Ceratitis</taxon>
        <taxon>Ceratitis</taxon>
    </lineage>
</organism>
<evidence type="ECO:0000313" key="2">
    <source>
        <dbReference type="Proteomes" id="UP000606786"/>
    </source>
</evidence>
<dbReference type="Proteomes" id="UP000606786">
    <property type="component" value="Unassembled WGS sequence"/>
</dbReference>